<evidence type="ECO:0000256" key="5">
    <source>
        <dbReference type="ARBA" id="ARBA00022806"/>
    </source>
</evidence>
<evidence type="ECO:0000256" key="4">
    <source>
        <dbReference type="ARBA" id="ARBA00022801"/>
    </source>
</evidence>
<dbReference type="GO" id="GO:0004386">
    <property type="term" value="F:helicase activity"/>
    <property type="evidence" value="ECO:0007669"/>
    <property type="project" value="UniProtKB-KW"/>
</dbReference>
<feature type="compositionally biased region" description="Basic residues" evidence="10">
    <location>
        <begin position="203"/>
        <end position="215"/>
    </location>
</feature>
<dbReference type="PhylomeDB" id="R7Q3N2"/>
<dbReference type="CDD" id="cd18793">
    <property type="entry name" value="SF2_C_SNF"/>
    <property type="match status" value="1"/>
</dbReference>
<feature type="domain" description="Helicase ATP-binding" evidence="11">
    <location>
        <begin position="1167"/>
        <end position="1336"/>
    </location>
</feature>
<dbReference type="InterPro" id="IPR011989">
    <property type="entry name" value="ARM-like"/>
</dbReference>
<dbReference type="PANTHER" id="PTHR36498:SF1">
    <property type="entry name" value="TATA-BINDING PROTEIN-ASSOCIATED FACTOR 172"/>
    <property type="match status" value="1"/>
</dbReference>
<dbReference type="GO" id="GO:0003677">
    <property type="term" value="F:DNA binding"/>
    <property type="evidence" value="ECO:0007669"/>
    <property type="project" value="UniProtKB-KW"/>
</dbReference>
<dbReference type="Pfam" id="PF23271">
    <property type="entry name" value="HEAT_GCN1"/>
    <property type="match status" value="1"/>
</dbReference>
<evidence type="ECO:0000256" key="7">
    <source>
        <dbReference type="ARBA" id="ARBA00023125"/>
    </source>
</evidence>
<reference evidence="14" key="1">
    <citation type="journal article" date="2013" name="Proc. Natl. Acad. Sci. U.S.A.">
        <title>Genome structure and metabolic features in the red seaweed Chondrus crispus shed light on evolution of the Archaeplastida.</title>
        <authorList>
            <person name="Collen J."/>
            <person name="Porcel B."/>
            <person name="Carre W."/>
            <person name="Ball S.G."/>
            <person name="Chaparro C."/>
            <person name="Tonon T."/>
            <person name="Barbeyron T."/>
            <person name="Michel G."/>
            <person name="Noel B."/>
            <person name="Valentin K."/>
            <person name="Elias M."/>
            <person name="Artiguenave F."/>
            <person name="Arun A."/>
            <person name="Aury J.M."/>
            <person name="Barbosa-Neto J.F."/>
            <person name="Bothwell J.H."/>
            <person name="Bouget F.Y."/>
            <person name="Brillet L."/>
            <person name="Cabello-Hurtado F."/>
            <person name="Capella-Gutierrez S."/>
            <person name="Charrier B."/>
            <person name="Cladiere L."/>
            <person name="Cock J.M."/>
            <person name="Coelho S.M."/>
            <person name="Colleoni C."/>
            <person name="Czjzek M."/>
            <person name="Da Silva C."/>
            <person name="Delage L."/>
            <person name="Denoeud F."/>
            <person name="Deschamps P."/>
            <person name="Dittami S.M."/>
            <person name="Gabaldon T."/>
            <person name="Gachon C.M."/>
            <person name="Groisillier A."/>
            <person name="Herve C."/>
            <person name="Jabbari K."/>
            <person name="Katinka M."/>
            <person name="Kloareg B."/>
            <person name="Kowalczyk N."/>
            <person name="Labadie K."/>
            <person name="Leblanc C."/>
            <person name="Lopez P.J."/>
            <person name="McLachlan D.H."/>
            <person name="Meslet-Cladiere L."/>
            <person name="Moustafa A."/>
            <person name="Nehr Z."/>
            <person name="Nyvall Collen P."/>
            <person name="Panaud O."/>
            <person name="Partensky F."/>
            <person name="Poulain J."/>
            <person name="Rensing S.A."/>
            <person name="Rousvoal S."/>
            <person name="Samson G."/>
            <person name="Symeonidi A."/>
            <person name="Weissenbach J."/>
            <person name="Zambounis A."/>
            <person name="Wincker P."/>
            <person name="Boyen C."/>
        </authorList>
    </citation>
    <scope>NUCLEOTIDE SEQUENCE [LARGE SCALE GENOMIC DNA]</scope>
    <source>
        <strain evidence="14">cv. Stackhouse</strain>
    </source>
</reference>
<keyword evidence="5" id="KW-0347">Helicase</keyword>
<dbReference type="InterPro" id="IPR038718">
    <property type="entry name" value="SNF2-like_sf"/>
</dbReference>
<dbReference type="EMBL" id="HG001459">
    <property type="protein sequence ID" value="CDF32085.1"/>
    <property type="molecule type" value="Genomic_DNA"/>
</dbReference>
<dbReference type="GO" id="GO:0016887">
    <property type="term" value="F:ATP hydrolysis activity"/>
    <property type="evidence" value="ECO:0007669"/>
    <property type="project" value="InterPro"/>
</dbReference>
<comment type="subcellular location">
    <subcellularLocation>
        <location evidence="1">Nucleus</location>
    </subcellularLocation>
</comment>
<keyword evidence="14" id="KW-1185">Reference proteome</keyword>
<keyword evidence="2" id="KW-0677">Repeat</keyword>
<evidence type="ECO:0000313" key="13">
    <source>
        <dbReference type="EMBL" id="CDF32085.1"/>
    </source>
</evidence>
<sequence>MGGTSGATRLDGLLSLLDSGSNAGVRKMAAAQVGDLVAAHPSETRPVLRRVRRLLKSTTWETRIAASHAIAAIAEHAPRFVPALPKLEPVKDEQLKNEPTSMSLVKFDKLDIEKLMAGGAMLFGSSGDEYKSEETNIAAQRAKLKADLGLDDRFSSGDMLGLKDEDLAISKMPVTNGLPPTNVPATADVVAEMEPQGLSARERNRKKREAKKRARMGGTSASRPSKRPRTSDSESAPDDGGAPEVFSLRDLSTQRDEEDEEFEREFGYNFWDFQATCEVFKQSLLEPRWEWRHGAAIGLREILMRHATSAGRCSPGQLGDHENARWLEDVCCRLLCVLAMDRFGDFVGDAVVAPVREAAAMTIGASSRALSPEDTRHLIARIFFLLTTQSSSQWEVRHAALLGARYILAVKDEMAEELIRLSFQSITDGLRDQDDDVRAVAAEALLPVVHQLIAFMPHQVPGLVTTLWDALLDLDDISASTSSVLPISLNGKRDHKKVDTMSATLLEIVPRLWPFLRHNSKSVRRAAIELLETLTKNFDNDELLTWVVPLFSDLVSRLFRNILLEPENDTLEISQRVWKRILLPFVRNQSSTRVLVRTAGQMLKHWMQVSAQETRAEASVYDESHSAPISEGPYDGVLMQQHAAEALGFVASLWPPNDFSIDAQLFESMRSPFANARRLACDICTHWAELSHSPNFVFSERIRSSLENEVLSKGGCVYAEVGSSVGSFFTDSLAFLNTVPESMIGGVIDTSSLKIFCMEGKKAVMARDSPSAAVCARSIKTHMTALLESLESLRMRILSSIGYTGVREDSSRIALTASATSALVSSTGTALPDKVAPFIKSLMAALRTSKNPHLQTQATIALSKLALRLSERESQKPLSLMMKNLMKYLTTEQQTSEKLIFLSAKSRNAVELDGPALAKRGALFAFNQFCKRFGAQLFEKLPWLWNRIRNAMTSYDPTVTNEEINQAMIVLRAIVGHVSAQLHEVIASLLPCIVTICAAPHDAYSRHAPQCLADVVAAIPGDGMQNVISGLVPLLSGRQDQKDADISARRGAAKALRAVVDRMGAELIPYAAFMVVPMMTRMVDEDEIVRKAAAGVFGTLVRLMPLEGGAPDDPRMSQAMAEERKTARTFLGQLLGTEPRSHYELPVSIGDGITLRKYQQECLDWLAFLNRYELHGALCDDMGLGKTLMTLCIIAGDFVNGSREGSAFPALVACPSTIVAHWCEEAQRFFGHVLPSIVQYSGSPRERARLRGGWNLSQSALVVTSYDVLSNDLRFFENVRWNYVVLDEGHVIKNPKTRVAKAVRSLSARHRLVLTGTPIQNSVLELWAMFDFLMPGFLGSEKSFKDTFAKPIMASREGKCNETDQERGMVATEALHRQVLPFVLRRLKDDVLDELPPKIMQDYYCVLTPLQKRLYEDFQSEMSANGNLGSSGGKSSGGTHVFTALNYMRRLCSHPKLVLSRDHPEYEAVHKELRTEGKTINDIDSSAKLVGLMNVLKECGIGNQESGIRDSGGHRVLIFAQLKNMLDIVEKDLFKVHMPDVTYLRLDGSVETSKRQPIVTRFNADPTIDCLLLTTHVGGLGLNLTGADTVIFLEHDWNPTKDLQAMDRAHRMGQKRTVNVYRLIARGTLEEKIMGIQKFKTHIANTVVNRENSNLQSMNTDQLLDLFKVEDEDSAEAMTSDDAAAGTGKGMKAALSGLGELWEEKQYEDEFDMENFLSGMQSLHSRLYNI</sequence>
<dbReference type="Gene3D" id="3.40.50.300">
    <property type="entry name" value="P-loop containing nucleotide triphosphate hydrolases"/>
    <property type="match status" value="1"/>
</dbReference>
<dbReference type="PROSITE" id="PS51192">
    <property type="entry name" value="HELICASE_ATP_BIND_1"/>
    <property type="match status" value="1"/>
</dbReference>
<dbReference type="InterPro" id="IPR049730">
    <property type="entry name" value="SNF2/RAD54-like_C"/>
</dbReference>
<feature type="repeat" description="HEAT" evidence="9">
    <location>
        <begin position="508"/>
        <end position="545"/>
    </location>
</feature>
<evidence type="ECO:0000256" key="3">
    <source>
        <dbReference type="ARBA" id="ARBA00022741"/>
    </source>
</evidence>
<dbReference type="InterPro" id="IPR001650">
    <property type="entry name" value="Helicase_C-like"/>
</dbReference>
<dbReference type="InterPro" id="IPR000330">
    <property type="entry name" value="SNF2_N"/>
</dbReference>
<dbReference type="FunFam" id="3.40.50.300:FF:001793">
    <property type="entry name" value="TATA-binding protein-associated factor"/>
    <property type="match status" value="1"/>
</dbReference>
<dbReference type="Gene3D" id="1.25.10.10">
    <property type="entry name" value="Leucine-rich Repeat Variant"/>
    <property type="match status" value="3"/>
</dbReference>
<evidence type="ECO:0000259" key="12">
    <source>
        <dbReference type="PROSITE" id="PS51194"/>
    </source>
</evidence>
<dbReference type="KEGG" id="ccp:CHC_T00001333001"/>
<evidence type="ECO:0000256" key="10">
    <source>
        <dbReference type="SAM" id="MobiDB-lite"/>
    </source>
</evidence>
<evidence type="ECO:0000256" key="8">
    <source>
        <dbReference type="ARBA" id="ARBA00023242"/>
    </source>
</evidence>
<protein>
    <submittedName>
        <fullName evidence="13">Uncharacterized protein</fullName>
    </submittedName>
</protein>
<evidence type="ECO:0000256" key="1">
    <source>
        <dbReference type="ARBA" id="ARBA00004123"/>
    </source>
</evidence>
<organism evidence="13 14">
    <name type="scientific">Chondrus crispus</name>
    <name type="common">Carrageen Irish moss</name>
    <name type="synonym">Polymorpha crispa</name>
    <dbReference type="NCBI Taxonomy" id="2769"/>
    <lineage>
        <taxon>Eukaryota</taxon>
        <taxon>Rhodophyta</taxon>
        <taxon>Florideophyceae</taxon>
        <taxon>Rhodymeniophycidae</taxon>
        <taxon>Gigartinales</taxon>
        <taxon>Gigartinaceae</taxon>
        <taxon>Chondrus</taxon>
    </lineage>
</organism>
<dbReference type="Proteomes" id="UP000012073">
    <property type="component" value="Unassembled WGS sequence"/>
</dbReference>
<dbReference type="InterPro" id="IPR057546">
    <property type="entry name" value="HEAT_GCN1"/>
</dbReference>
<dbReference type="STRING" id="2769.R7Q3N2"/>
<dbReference type="InterPro" id="IPR044972">
    <property type="entry name" value="Mot1"/>
</dbReference>
<dbReference type="GO" id="GO:0005634">
    <property type="term" value="C:nucleus"/>
    <property type="evidence" value="ECO:0007669"/>
    <property type="project" value="UniProtKB-SubCell"/>
</dbReference>
<proteinExistence type="predicted"/>
<dbReference type="PROSITE" id="PS51194">
    <property type="entry name" value="HELICASE_CTER"/>
    <property type="match status" value="1"/>
</dbReference>
<feature type="domain" description="Helicase C-terminal" evidence="12">
    <location>
        <begin position="1488"/>
        <end position="1661"/>
    </location>
</feature>
<accession>R7Q3N2</accession>
<keyword evidence="3" id="KW-0547">Nucleotide-binding</keyword>
<dbReference type="OMA" id="WYSDIAC"/>
<evidence type="ECO:0000256" key="6">
    <source>
        <dbReference type="ARBA" id="ARBA00022840"/>
    </source>
</evidence>
<dbReference type="GO" id="GO:0005524">
    <property type="term" value="F:ATP binding"/>
    <property type="evidence" value="ECO:0007669"/>
    <property type="project" value="UniProtKB-KW"/>
</dbReference>
<dbReference type="SUPFAM" id="SSF52540">
    <property type="entry name" value="P-loop containing nucleoside triphosphate hydrolases"/>
    <property type="match status" value="2"/>
</dbReference>
<keyword evidence="6" id="KW-0067">ATP-binding</keyword>
<dbReference type="OrthoDB" id="10252227at2759"/>
<keyword evidence="7" id="KW-0238">DNA-binding</keyword>
<dbReference type="InterPro" id="IPR016024">
    <property type="entry name" value="ARM-type_fold"/>
</dbReference>
<evidence type="ECO:0000313" key="14">
    <source>
        <dbReference type="Proteomes" id="UP000012073"/>
    </source>
</evidence>
<dbReference type="CDD" id="cd17999">
    <property type="entry name" value="DEXHc_Mot1"/>
    <property type="match status" value="1"/>
</dbReference>
<evidence type="ECO:0000259" key="11">
    <source>
        <dbReference type="PROSITE" id="PS51192"/>
    </source>
</evidence>
<dbReference type="Pfam" id="PF00176">
    <property type="entry name" value="SNF2-rel_dom"/>
    <property type="match status" value="1"/>
</dbReference>
<dbReference type="SMART" id="SM00490">
    <property type="entry name" value="HELICc"/>
    <property type="match status" value="1"/>
</dbReference>
<dbReference type="SUPFAM" id="SSF48371">
    <property type="entry name" value="ARM repeat"/>
    <property type="match status" value="1"/>
</dbReference>
<dbReference type="GeneID" id="17319466"/>
<dbReference type="InterPro" id="IPR014001">
    <property type="entry name" value="Helicase_ATP-bd"/>
</dbReference>
<dbReference type="PROSITE" id="PS50077">
    <property type="entry name" value="HEAT_REPEAT"/>
    <property type="match status" value="1"/>
</dbReference>
<dbReference type="PANTHER" id="PTHR36498">
    <property type="entry name" value="TATA-BINDING PROTEIN-ASSOCIATED FACTOR 172"/>
    <property type="match status" value="1"/>
</dbReference>
<dbReference type="Pfam" id="PF12054">
    <property type="entry name" value="DUF3535"/>
    <property type="match status" value="1"/>
</dbReference>
<dbReference type="SMART" id="SM00487">
    <property type="entry name" value="DEXDc"/>
    <property type="match status" value="1"/>
</dbReference>
<keyword evidence="4" id="KW-0378">Hydrolase</keyword>
<dbReference type="InterPro" id="IPR022707">
    <property type="entry name" value="Mot1_central_dom"/>
</dbReference>
<dbReference type="InterPro" id="IPR027417">
    <property type="entry name" value="P-loop_NTPase"/>
</dbReference>
<dbReference type="GO" id="GO:0017025">
    <property type="term" value="F:TBP-class protein binding"/>
    <property type="evidence" value="ECO:0007669"/>
    <property type="project" value="InterPro"/>
</dbReference>
<name>R7Q3N2_CHOCR</name>
<dbReference type="Gene3D" id="3.40.50.10810">
    <property type="entry name" value="Tandem AAA-ATPase domain"/>
    <property type="match status" value="1"/>
</dbReference>
<evidence type="ECO:0000256" key="2">
    <source>
        <dbReference type="ARBA" id="ARBA00022737"/>
    </source>
</evidence>
<dbReference type="RefSeq" id="XP_005711750.1">
    <property type="nucleotide sequence ID" value="XM_005711693.1"/>
</dbReference>
<dbReference type="Pfam" id="PF00271">
    <property type="entry name" value="Helicase_C"/>
    <property type="match status" value="1"/>
</dbReference>
<dbReference type="InterPro" id="IPR044078">
    <property type="entry name" value="Mot1_ATP-bd"/>
</dbReference>
<gene>
    <name evidence="13" type="ORF">CHC_T00001333001</name>
</gene>
<keyword evidence="8" id="KW-0539">Nucleus</keyword>
<feature type="region of interest" description="Disordered" evidence="10">
    <location>
        <begin position="192"/>
        <end position="255"/>
    </location>
</feature>
<dbReference type="InterPro" id="IPR021133">
    <property type="entry name" value="HEAT_type_2"/>
</dbReference>
<evidence type="ECO:0000256" key="9">
    <source>
        <dbReference type="PROSITE-ProRule" id="PRU00103"/>
    </source>
</evidence>
<dbReference type="Gramene" id="CDF32085">
    <property type="protein sequence ID" value="CDF32085"/>
    <property type="gene ID" value="CHC_T00001333001"/>
</dbReference>